<dbReference type="GO" id="GO:0003676">
    <property type="term" value="F:nucleic acid binding"/>
    <property type="evidence" value="ECO:0007669"/>
    <property type="project" value="InterPro"/>
</dbReference>
<dbReference type="EMBL" id="CP045894">
    <property type="protein sequence ID" value="QQP55341.1"/>
    <property type="molecule type" value="Genomic_DNA"/>
</dbReference>
<feature type="non-terminal residue" evidence="1">
    <location>
        <position position="291"/>
    </location>
</feature>
<dbReference type="PANTHER" id="PTHR47326:SF1">
    <property type="entry name" value="HTH PSQ-TYPE DOMAIN-CONTAINING PROTEIN"/>
    <property type="match status" value="1"/>
</dbReference>
<sequence>ACDVRFLPCREETKGGDKVLQLPQVDRLRPNDAHCNKRSRSLGATRTDEFVAKVKRKANEDGNKSYANLAAEMGCSKQTIANTINKNLGYSSYKKRYKMILTEGTRESRRVKAAALLNNLKHETAGLLRFFSDENFLARTRIAIGRMIVPVVKHTKSPSSVIVLGVISSEGDKGLKVNTAIYIDVMKNVVKPSMDLVANGRPYVFQQDSAPAHKSRETQAWLLENLPYHWSPDLWPPSSPDCSPLDYFFWCMGRHREEFANMKKDVVAKACGRFRHRLEMIVATDGGYIEK</sequence>
<proteinExistence type="predicted"/>
<reference evidence="2" key="1">
    <citation type="submission" date="2021-01" db="EMBL/GenBank/DDBJ databases">
        <title>Caligus Genome Assembly.</title>
        <authorList>
            <person name="Gallardo-Escarate C."/>
        </authorList>
    </citation>
    <scope>NUCLEOTIDE SEQUENCE [LARGE SCALE GENOMIC DNA]</scope>
</reference>
<dbReference type="AlphaFoldDB" id="A0A7T8QUB6"/>
<gene>
    <name evidence="1" type="ORF">FKW44_008487</name>
</gene>
<evidence type="ECO:0000313" key="2">
    <source>
        <dbReference type="Proteomes" id="UP000595437"/>
    </source>
</evidence>
<accession>A0A7T8QUB6</accession>
<organism evidence="1 2">
    <name type="scientific">Caligus rogercresseyi</name>
    <name type="common">Sea louse</name>
    <dbReference type="NCBI Taxonomy" id="217165"/>
    <lineage>
        <taxon>Eukaryota</taxon>
        <taxon>Metazoa</taxon>
        <taxon>Ecdysozoa</taxon>
        <taxon>Arthropoda</taxon>
        <taxon>Crustacea</taxon>
        <taxon>Multicrustacea</taxon>
        <taxon>Hexanauplia</taxon>
        <taxon>Copepoda</taxon>
        <taxon>Siphonostomatoida</taxon>
        <taxon>Caligidae</taxon>
        <taxon>Caligus</taxon>
    </lineage>
</organism>
<dbReference type="Gene3D" id="3.30.420.10">
    <property type="entry name" value="Ribonuclease H-like superfamily/Ribonuclease H"/>
    <property type="match status" value="1"/>
</dbReference>
<dbReference type="Proteomes" id="UP000595437">
    <property type="component" value="Chromosome 5"/>
</dbReference>
<keyword evidence="2" id="KW-1185">Reference proteome</keyword>
<dbReference type="PANTHER" id="PTHR47326">
    <property type="entry name" value="TRANSPOSABLE ELEMENT TC3 TRANSPOSASE-LIKE PROTEIN"/>
    <property type="match status" value="1"/>
</dbReference>
<name>A0A7T8QUB6_CALRO</name>
<evidence type="ECO:0000313" key="1">
    <source>
        <dbReference type="EMBL" id="QQP55341.1"/>
    </source>
</evidence>
<dbReference type="InterPro" id="IPR036397">
    <property type="entry name" value="RNaseH_sf"/>
</dbReference>
<protein>
    <submittedName>
        <fullName evidence="1">Transposable element tcb2 transposase</fullName>
    </submittedName>
</protein>
<dbReference type="OrthoDB" id="6403936at2759"/>